<comment type="caution">
    <text evidence="1">The sequence shown here is derived from an EMBL/GenBank/DDBJ whole genome shotgun (WGS) entry which is preliminary data.</text>
</comment>
<sequence>GSRSRNFRINDVFTTPGIVRYETKLASAIPIPTLPSHFTALLISLFSFYKPSKTGGFLIGLSHLEFHPISLSPSRMADYAGLGYWDDVCSQPRVKSFAQNPAAQGSTHCRLAESYSLLCPTLATDDSGLYEGVETTTLWKYNYPNESCLRLQLCMRSR</sequence>
<proteinExistence type="predicted"/>
<feature type="non-terminal residue" evidence="1">
    <location>
        <position position="1"/>
    </location>
</feature>
<dbReference type="EMBL" id="MU167602">
    <property type="protein sequence ID" value="KAG0139391.1"/>
    <property type="molecule type" value="Genomic_DNA"/>
</dbReference>
<organism evidence="1 2">
    <name type="scientific">Cronartium quercuum f. sp. fusiforme G11</name>
    <dbReference type="NCBI Taxonomy" id="708437"/>
    <lineage>
        <taxon>Eukaryota</taxon>
        <taxon>Fungi</taxon>
        <taxon>Dikarya</taxon>
        <taxon>Basidiomycota</taxon>
        <taxon>Pucciniomycotina</taxon>
        <taxon>Pucciniomycetes</taxon>
        <taxon>Pucciniales</taxon>
        <taxon>Coleosporiaceae</taxon>
        <taxon>Cronartium</taxon>
    </lineage>
</organism>
<gene>
    <name evidence="1" type="ORF">CROQUDRAFT_101600</name>
</gene>
<accession>A0A9P6N586</accession>
<evidence type="ECO:0000313" key="2">
    <source>
        <dbReference type="Proteomes" id="UP000886653"/>
    </source>
</evidence>
<evidence type="ECO:0000313" key="1">
    <source>
        <dbReference type="EMBL" id="KAG0139391.1"/>
    </source>
</evidence>
<protein>
    <submittedName>
        <fullName evidence="1">Uncharacterized protein</fullName>
    </submittedName>
</protein>
<dbReference type="AlphaFoldDB" id="A0A9P6N586"/>
<reference evidence="1" key="1">
    <citation type="submission" date="2013-11" db="EMBL/GenBank/DDBJ databases">
        <title>Genome sequence of the fusiform rust pathogen reveals effectors for host alternation and coevolution with pine.</title>
        <authorList>
            <consortium name="DOE Joint Genome Institute"/>
            <person name="Smith K."/>
            <person name="Pendleton A."/>
            <person name="Kubisiak T."/>
            <person name="Anderson C."/>
            <person name="Salamov A."/>
            <person name="Aerts A."/>
            <person name="Riley R."/>
            <person name="Clum A."/>
            <person name="Lindquist E."/>
            <person name="Ence D."/>
            <person name="Campbell M."/>
            <person name="Kronenberg Z."/>
            <person name="Feau N."/>
            <person name="Dhillon B."/>
            <person name="Hamelin R."/>
            <person name="Burleigh J."/>
            <person name="Smith J."/>
            <person name="Yandell M."/>
            <person name="Nelson C."/>
            <person name="Grigoriev I."/>
            <person name="Davis J."/>
        </authorList>
    </citation>
    <scope>NUCLEOTIDE SEQUENCE</scope>
    <source>
        <strain evidence="1">G11</strain>
    </source>
</reference>
<dbReference type="Proteomes" id="UP000886653">
    <property type="component" value="Unassembled WGS sequence"/>
</dbReference>
<keyword evidence="2" id="KW-1185">Reference proteome</keyword>
<name>A0A9P6N586_9BASI</name>